<dbReference type="EMBL" id="HBIP01012167">
    <property type="protein sequence ID" value="CAE0491809.1"/>
    <property type="molecule type" value="Transcribed_RNA"/>
</dbReference>
<feature type="chain" id="PRO_5030789838" evidence="1">
    <location>
        <begin position="21"/>
        <end position="170"/>
    </location>
</feature>
<dbReference type="AlphaFoldDB" id="A0A7S3QT40"/>
<sequence length="170" mass="18711">MCLAGWLCCWGLCLAGWLEATEVFVLSHALECLKVGVSAQHLGKLELRSKNGEGVLREAIHKAQHLTQLPACPMHHKPLVLLKAAINDFMKRQRVRKDGCPDPELGQLQCKPDFLSVAHRGLAGAALPPALAKCYIELPQRMENDVMVLDLGQRGLDAQTVLDNTWDGLD</sequence>
<gene>
    <name evidence="2" type="ORF">DTER00134_LOCUS6882</name>
</gene>
<evidence type="ECO:0000313" key="2">
    <source>
        <dbReference type="EMBL" id="CAE0491809.1"/>
    </source>
</evidence>
<feature type="signal peptide" evidence="1">
    <location>
        <begin position="1"/>
        <end position="20"/>
    </location>
</feature>
<reference evidence="2" key="1">
    <citation type="submission" date="2021-01" db="EMBL/GenBank/DDBJ databases">
        <authorList>
            <person name="Corre E."/>
            <person name="Pelletier E."/>
            <person name="Niang G."/>
            <person name="Scheremetjew M."/>
            <person name="Finn R."/>
            <person name="Kale V."/>
            <person name="Holt S."/>
            <person name="Cochrane G."/>
            <person name="Meng A."/>
            <person name="Brown T."/>
            <person name="Cohen L."/>
        </authorList>
    </citation>
    <scope>NUCLEOTIDE SEQUENCE</scope>
    <source>
        <strain evidence="2">CCMP1320</strain>
    </source>
</reference>
<accession>A0A7S3QT40</accession>
<evidence type="ECO:0000256" key="1">
    <source>
        <dbReference type="SAM" id="SignalP"/>
    </source>
</evidence>
<organism evidence="2">
    <name type="scientific">Dunaliella tertiolecta</name>
    <name type="common">Green alga</name>
    <dbReference type="NCBI Taxonomy" id="3047"/>
    <lineage>
        <taxon>Eukaryota</taxon>
        <taxon>Viridiplantae</taxon>
        <taxon>Chlorophyta</taxon>
        <taxon>core chlorophytes</taxon>
        <taxon>Chlorophyceae</taxon>
        <taxon>CS clade</taxon>
        <taxon>Chlamydomonadales</taxon>
        <taxon>Dunaliellaceae</taxon>
        <taxon>Dunaliella</taxon>
    </lineage>
</organism>
<protein>
    <submittedName>
        <fullName evidence="2">Uncharacterized protein</fullName>
    </submittedName>
</protein>
<keyword evidence="1" id="KW-0732">Signal</keyword>
<name>A0A7S3QT40_DUNTE</name>
<proteinExistence type="predicted"/>